<accession>X0YTV2</accession>
<sequence>MFDNIFVERLWRSVKYEEVYLKDYQTPEEPIMAHYEDYGFQGRLAKPFTAVELSEVLKEVLGEKQGLVNQ</sequence>
<dbReference type="EMBL" id="BART01007581">
    <property type="protein sequence ID" value="GAG59989.1"/>
    <property type="molecule type" value="Genomic_DNA"/>
</dbReference>
<proteinExistence type="predicted"/>
<dbReference type="AlphaFoldDB" id="X0YTV2"/>
<organism evidence="1">
    <name type="scientific">marine sediment metagenome</name>
    <dbReference type="NCBI Taxonomy" id="412755"/>
    <lineage>
        <taxon>unclassified sequences</taxon>
        <taxon>metagenomes</taxon>
        <taxon>ecological metagenomes</taxon>
    </lineage>
</organism>
<protein>
    <submittedName>
        <fullName evidence="1">Uncharacterized protein</fullName>
    </submittedName>
</protein>
<comment type="caution">
    <text evidence="1">The sequence shown here is derived from an EMBL/GenBank/DDBJ whole genome shotgun (WGS) entry which is preliminary data.</text>
</comment>
<reference evidence="1" key="1">
    <citation type="journal article" date="2014" name="Front. Microbiol.">
        <title>High frequency of phylogenetically diverse reductive dehalogenase-homologous genes in deep subseafloor sedimentary metagenomes.</title>
        <authorList>
            <person name="Kawai M."/>
            <person name="Futagami T."/>
            <person name="Toyoda A."/>
            <person name="Takaki Y."/>
            <person name="Nishi S."/>
            <person name="Hori S."/>
            <person name="Arai W."/>
            <person name="Tsubouchi T."/>
            <person name="Morono Y."/>
            <person name="Uchiyama I."/>
            <person name="Ito T."/>
            <person name="Fujiyama A."/>
            <person name="Inagaki F."/>
            <person name="Takami H."/>
        </authorList>
    </citation>
    <scope>NUCLEOTIDE SEQUENCE</scope>
    <source>
        <strain evidence="1">Expedition CK06-06</strain>
    </source>
</reference>
<gene>
    <name evidence="1" type="ORF">S01H4_17226</name>
</gene>
<name>X0YTV2_9ZZZZ</name>
<evidence type="ECO:0000313" key="1">
    <source>
        <dbReference type="EMBL" id="GAG59989.1"/>
    </source>
</evidence>